<accession>A0A0C3Q1Z7</accession>
<reference evidence="2" key="2">
    <citation type="submission" date="2015-01" db="EMBL/GenBank/DDBJ databases">
        <title>Evolutionary Origins and Diversification of the Mycorrhizal Mutualists.</title>
        <authorList>
            <consortium name="DOE Joint Genome Institute"/>
            <consortium name="Mycorrhizal Genomics Consortium"/>
            <person name="Kohler A."/>
            <person name="Kuo A."/>
            <person name="Nagy L.G."/>
            <person name="Floudas D."/>
            <person name="Copeland A."/>
            <person name="Barry K.W."/>
            <person name="Cichocki N."/>
            <person name="Veneault-Fourrey C."/>
            <person name="LaButti K."/>
            <person name="Lindquist E.A."/>
            <person name="Lipzen A."/>
            <person name="Lundell T."/>
            <person name="Morin E."/>
            <person name="Murat C."/>
            <person name="Riley R."/>
            <person name="Ohm R."/>
            <person name="Sun H."/>
            <person name="Tunlid A."/>
            <person name="Henrissat B."/>
            <person name="Grigoriev I.V."/>
            <person name="Hibbett D.S."/>
            <person name="Martin F."/>
        </authorList>
    </citation>
    <scope>NUCLEOTIDE SEQUENCE [LARGE SCALE GENOMIC DNA]</scope>
    <source>
        <strain evidence="2">MUT 4182</strain>
    </source>
</reference>
<evidence type="ECO:0000313" key="2">
    <source>
        <dbReference type="Proteomes" id="UP000054248"/>
    </source>
</evidence>
<sequence length="112" mass="11534">MKLSVDVSAVAAFAVASAAVVPKSNLFAVTRRQTSNACSFYCDPLSSIADACGKDVSCLCSALTASVMYTCATCDLKDGYATYSDLQNTLNSYSSECAQSGSPVGTLPLSTC</sequence>
<dbReference type="Proteomes" id="UP000054248">
    <property type="component" value="Unassembled WGS sequence"/>
</dbReference>
<dbReference type="HOGENOM" id="CLU_2147712_0_0_1"/>
<dbReference type="EMBL" id="KN823112">
    <property type="protein sequence ID" value="KIO22335.1"/>
    <property type="molecule type" value="Genomic_DNA"/>
</dbReference>
<keyword evidence="2" id="KW-1185">Reference proteome</keyword>
<dbReference type="AlphaFoldDB" id="A0A0C3Q1Z7"/>
<name>A0A0C3Q1Z7_9AGAM</name>
<gene>
    <name evidence="1" type="ORF">M407DRAFT_28130</name>
</gene>
<protein>
    <recommendedName>
        <fullName evidence="3">Extracellular membrane protein CFEM domain-containing protein</fullName>
    </recommendedName>
</protein>
<reference evidence="1 2" key="1">
    <citation type="submission" date="2014-04" db="EMBL/GenBank/DDBJ databases">
        <authorList>
            <consortium name="DOE Joint Genome Institute"/>
            <person name="Kuo A."/>
            <person name="Girlanda M."/>
            <person name="Perotto S."/>
            <person name="Kohler A."/>
            <person name="Nagy L.G."/>
            <person name="Floudas D."/>
            <person name="Copeland A."/>
            <person name="Barry K.W."/>
            <person name="Cichocki N."/>
            <person name="Veneault-Fourrey C."/>
            <person name="LaButti K."/>
            <person name="Lindquist E.A."/>
            <person name="Lipzen A."/>
            <person name="Lundell T."/>
            <person name="Morin E."/>
            <person name="Murat C."/>
            <person name="Sun H."/>
            <person name="Tunlid A."/>
            <person name="Henrissat B."/>
            <person name="Grigoriev I.V."/>
            <person name="Hibbett D.S."/>
            <person name="Martin F."/>
            <person name="Nordberg H.P."/>
            <person name="Cantor M.N."/>
            <person name="Hua S.X."/>
        </authorList>
    </citation>
    <scope>NUCLEOTIDE SEQUENCE [LARGE SCALE GENOMIC DNA]</scope>
    <source>
        <strain evidence="1 2">MUT 4182</strain>
    </source>
</reference>
<proteinExistence type="predicted"/>
<dbReference type="OrthoDB" id="3266846at2759"/>
<organism evidence="1 2">
    <name type="scientific">Tulasnella calospora MUT 4182</name>
    <dbReference type="NCBI Taxonomy" id="1051891"/>
    <lineage>
        <taxon>Eukaryota</taxon>
        <taxon>Fungi</taxon>
        <taxon>Dikarya</taxon>
        <taxon>Basidiomycota</taxon>
        <taxon>Agaricomycotina</taxon>
        <taxon>Agaricomycetes</taxon>
        <taxon>Cantharellales</taxon>
        <taxon>Tulasnellaceae</taxon>
        <taxon>Tulasnella</taxon>
    </lineage>
</organism>
<evidence type="ECO:0008006" key="3">
    <source>
        <dbReference type="Google" id="ProtNLM"/>
    </source>
</evidence>
<evidence type="ECO:0000313" key="1">
    <source>
        <dbReference type="EMBL" id="KIO22335.1"/>
    </source>
</evidence>